<feature type="region of interest" description="Disordered" evidence="1">
    <location>
        <begin position="1"/>
        <end position="27"/>
    </location>
</feature>
<dbReference type="EMBL" id="WWHY01000001">
    <property type="protein sequence ID" value="MYR33124.1"/>
    <property type="molecule type" value="Genomic_DNA"/>
</dbReference>
<feature type="compositionally biased region" description="Low complexity" evidence="1">
    <location>
        <begin position="66"/>
        <end position="77"/>
    </location>
</feature>
<accession>A0A7K2ITH3</accession>
<evidence type="ECO:0000313" key="3">
    <source>
        <dbReference type="Proteomes" id="UP000467124"/>
    </source>
</evidence>
<name>A0A7K2ITH3_9ACTN</name>
<sequence length="89" mass="9960">MKFELIDLPEPTPSSSDEPTEHEPGLPPVRVVAERARGRVRAESEALRVTLDRMWESIASTRTERSPATTTPSVVPTGFRPEAFSRRDD</sequence>
<dbReference type="AlphaFoldDB" id="A0A7K2ITH3"/>
<comment type="caution">
    <text evidence="2">The sequence shown here is derived from an EMBL/GenBank/DDBJ whole genome shotgun (WGS) entry which is preliminary data.</text>
</comment>
<evidence type="ECO:0000256" key="1">
    <source>
        <dbReference type="SAM" id="MobiDB-lite"/>
    </source>
</evidence>
<evidence type="ECO:0000313" key="2">
    <source>
        <dbReference type="EMBL" id="MYR33124.1"/>
    </source>
</evidence>
<protein>
    <submittedName>
        <fullName evidence="2">Uncharacterized protein</fullName>
    </submittedName>
</protein>
<reference evidence="2 3" key="1">
    <citation type="journal article" date="2019" name="Nat. Commun.">
        <title>The antimicrobial potential of Streptomyces from insect microbiomes.</title>
        <authorList>
            <person name="Chevrette M.G."/>
            <person name="Carlson C.M."/>
            <person name="Ortega H.E."/>
            <person name="Thomas C."/>
            <person name="Ananiev G.E."/>
            <person name="Barns K.J."/>
            <person name="Book A.J."/>
            <person name="Cagnazzo J."/>
            <person name="Carlos C."/>
            <person name="Flanigan W."/>
            <person name="Grubbs K.J."/>
            <person name="Horn H.A."/>
            <person name="Hoffmann F.M."/>
            <person name="Klassen J.L."/>
            <person name="Knack J.J."/>
            <person name="Lewin G.R."/>
            <person name="McDonald B.R."/>
            <person name="Muller L."/>
            <person name="Melo W.G.P."/>
            <person name="Pinto-Tomas A.A."/>
            <person name="Schmitz A."/>
            <person name="Wendt-Pienkowski E."/>
            <person name="Wildman S."/>
            <person name="Zhao M."/>
            <person name="Zhang F."/>
            <person name="Bugni T.S."/>
            <person name="Andes D.R."/>
            <person name="Pupo M.T."/>
            <person name="Currie C.R."/>
        </authorList>
    </citation>
    <scope>NUCLEOTIDE SEQUENCE [LARGE SCALE GENOMIC DNA]</scope>
    <source>
        <strain evidence="2 3">SID5840</strain>
    </source>
</reference>
<gene>
    <name evidence="2" type="ORF">GTW20_12840</name>
</gene>
<dbReference type="Proteomes" id="UP000467124">
    <property type="component" value="Unassembled WGS sequence"/>
</dbReference>
<feature type="region of interest" description="Disordered" evidence="1">
    <location>
        <begin position="60"/>
        <end position="89"/>
    </location>
</feature>
<dbReference type="RefSeq" id="WP_161111051.1">
    <property type="nucleotide sequence ID" value="NZ_JBEYGU010000086.1"/>
</dbReference>
<organism evidence="2 3">
    <name type="scientific">Nocardiopsis alba</name>
    <dbReference type="NCBI Taxonomy" id="53437"/>
    <lineage>
        <taxon>Bacteria</taxon>
        <taxon>Bacillati</taxon>
        <taxon>Actinomycetota</taxon>
        <taxon>Actinomycetes</taxon>
        <taxon>Streptosporangiales</taxon>
        <taxon>Nocardiopsidaceae</taxon>
        <taxon>Nocardiopsis</taxon>
    </lineage>
</organism>
<proteinExistence type="predicted"/>